<dbReference type="GO" id="GO:0003727">
    <property type="term" value="F:single-stranded RNA binding"/>
    <property type="evidence" value="ECO:0007669"/>
    <property type="project" value="TreeGrafter"/>
</dbReference>
<dbReference type="PANTHER" id="PTHR12709:SF4">
    <property type="entry name" value="DNA-DIRECTED RNA POLYMERASE II SUBUNIT RPB7"/>
    <property type="match status" value="1"/>
</dbReference>
<comment type="caution">
    <text evidence="7">The sequence shown here is derived from an EMBL/GenBank/DDBJ whole genome shotgun (WGS) entry which is preliminary data.</text>
</comment>
<dbReference type="InterPro" id="IPR005576">
    <property type="entry name" value="Rpb7-like_N"/>
</dbReference>
<dbReference type="InterPro" id="IPR045113">
    <property type="entry name" value="Rpb7-like"/>
</dbReference>
<reference evidence="7" key="1">
    <citation type="submission" date="2023-08" db="EMBL/GenBank/DDBJ databases">
        <authorList>
            <person name="Chen Y."/>
            <person name="Shah S."/>
            <person name="Dougan E. K."/>
            <person name="Thang M."/>
            <person name="Chan C."/>
        </authorList>
    </citation>
    <scope>NUCLEOTIDE SEQUENCE</scope>
</reference>
<keyword evidence="3" id="KW-0240">DNA-directed RNA polymerase</keyword>
<evidence type="ECO:0000259" key="5">
    <source>
        <dbReference type="Pfam" id="PF00575"/>
    </source>
</evidence>
<dbReference type="InterPro" id="IPR012340">
    <property type="entry name" value="NA-bd_OB-fold"/>
</dbReference>
<dbReference type="Proteomes" id="UP001178507">
    <property type="component" value="Unassembled WGS sequence"/>
</dbReference>
<dbReference type="AlphaFoldDB" id="A0AA36I8D4"/>
<name>A0AA36I8D4_9DINO</name>
<evidence type="ECO:0000259" key="6">
    <source>
        <dbReference type="Pfam" id="PF03876"/>
    </source>
</evidence>
<evidence type="ECO:0000256" key="3">
    <source>
        <dbReference type="ARBA" id="ARBA00022478"/>
    </source>
</evidence>
<keyword evidence="8" id="KW-1185">Reference proteome</keyword>
<dbReference type="SUPFAM" id="SSF88798">
    <property type="entry name" value="N-terminal, heterodimerisation domain of RBP7 (RpoE)"/>
    <property type="match status" value="1"/>
</dbReference>
<keyword evidence="4" id="KW-0804">Transcription</keyword>
<dbReference type="GO" id="GO:0003697">
    <property type="term" value="F:single-stranded DNA binding"/>
    <property type="evidence" value="ECO:0007669"/>
    <property type="project" value="TreeGrafter"/>
</dbReference>
<dbReference type="GO" id="GO:0045948">
    <property type="term" value="P:positive regulation of translational initiation"/>
    <property type="evidence" value="ECO:0007669"/>
    <property type="project" value="TreeGrafter"/>
</dbReference>
<dbReference type="GO" id="GO:0060213">
    <property type="term" value="P:positive regulation of nuclear-transcribed mRNA poly(A) tail shortening"/>
    <property type="evidence" value="ECO:0007669"/>
    <property type="project" value="TreeGrafter"/>
</dbReference>
<comment type="subcellular location">
    <subcellularLocation>
        <location evidence="1">Nucleus</location>
    </subcellularLocation>
</comment>
<dbReference type="InterPro" id="IPR036898">
    <property type="entry name" value="RNA_pol_Rpb7-like_N_sf"/>
</dbReference>
<evidence type="ECO:0008006" key="9">
    <source>
        <dbReference type="Google" id="ProtNLM"/>
    </source>
</evidence>
<dbReference type="Gene3D" id="2.40.50.140">
    <property type="entry name" value="Nucleic acid-binding proteins"/>
    <property type="match status" value="1"/>
</dbReference>
<gene>
    <name evidence="7" type="ORF">EVOR1521_LOCUS10145</name>
</gene>
<evidence type="ECO:0000313" key="8">
    <source>
        <dbReference type="Proteomes" id="UP001178507"/>
    </source>
</evidence>
<dbReference type="SUPFAM" id="SSF50249">
    <property type="entry name" value="Nucleic acid-binding proteins"/>
    <property type="match status" value="1"/>
</dbReference>
<dbReference type="GO" id="GO:0005665">
    <property type="term" value="C:RNA polymerase II, core complex"/>
    <property type="evidence" value="ECO:0007669"/>
    <property type="project" value="TreeGrafter"/>
</dbReference>
<proteinExistence type="inferred from homology"/>
<feature type="domain" description="RNA polymerase Rpb7-like N-terminal" evidence="6">
    <location>
        <begin position="11"/>
        <end position="64"/>
    </location>
</feature>
<protein>
    <recommendedName>
        <fullName evidence="9">DNA-directed RNA polymerase II subunit RPB7</fullName>
    </recommendedName>
</protein>
<dbReference type="Gene3D" id="3.30.1490.120">
    <property type="entry name" value="RNA polymerase Rpb7-like, N-terminal domain"/>
    <property type="match status" value="1"/>
</dbReference>
<dbReference type="GO" id="GO:0006367">
    <property type="term" value="P:transcription initiation at RNA polymerase II promoter"/>
    <property type="evidence" value="ECO:0007669"/>
    <property type="project" value="TreeGrafter"/>
</dbReference>
<evidence type="ECO:0000313" key="7">
    <source>
        <dbReference type="EMBL" id="CAJ1382884.1"/>
    </source>
</evidence>
<dbReference type="EMBL" id="CAUJNA010000953">
    <property type="protein sequence ID" value="CAJ1382884.1"/>
    <property type="molecule type" value="Genomic_DNA"/>
</dbReference>
<dbReference type="GO" id="GO:0031369">
    <property type="term" value="F:translation initiation factor binding"/>
    <property type="evidence" value="ECO:0007669"/>
    <property type="project" value="TreeGrafter"/>
</dbReference>
<evidence type="ECO:0000256" key="2">
    <source>
        <dbReference type="ARBA" id="ARBA00009307"/>
    </source>
</evidence>
<feature type="domain" description="S1 motif" evidence="5">
    <location>
        <begin position="79"/>
        <end position="158"/>
    </location>
</feature>
<dbReference type="GO" id="GO:0000932">
    <property type="term" value="C:P-body"/>
    <property type="evidence" value="ECO:0007669"/>
    <property type="project" value="TreeGrafter"/>
</dbReference>
<organism evidence="7 8">
    <name type="scientific">Effrenium voratum</name>
    <dbReference type="NCBI Taxonomy" id="2562239"/>
    <lineage>
        <taxon>Eukaryota</taxon>
        <taxon>Sar</taxon>
        <taxon>Alveolata</taxon>
        <taxon>Dinophyceae</taxon>
        <taxon>Suessiales</taxon>
        <taxon>Symbiodiniaceae</taxon>
        <taxon>Effrenium</taxon>
    </lineage>
</organism>
<evidence type="ECO:0000256" key="4">
    <source>
        <dbReference type="ARBA" id="ARBA00023163"/>
    </source>
</evidence>
<accession>A0AA36I8D4</accession>
<evidence type="ECO:0000256" key="1">
    <source>
        <dbReference type="ARBA" id="ARBA00004123"/>
    </source>
</evidence>
<sequence length="176" mass="19538">MFFYLELYNYLLVKPEHCGPGYHEHLQDQLRQKVEGTVQDKAGLVITVAECEAIDKGKLHEGTGLIMVPMRYKALVLNLFKNEVLDAEVTEVNKLGFFCEVGPARIFVSKTLVPEGWSYSEVEVSGAASFVSPDGSATIRRDSAVRVKLVATKQDNDRLQAIGTTKGEFLGPFERA</sequence>
<dbReference type="FunFam" id="2.40.50.140:FF:000043">
    <property type="entry name" value="DNA-directed RNA polymerase II subunit RPB7"/>
    <property type="match status" value="1"/>
</dbReference>
<dbReference type="InterPro" id="IPR003029">
    <property type="entry name" value="S1_domain"/>
</dbReference>
<comment type="similarity">
    <text evidence="2">Belongs to the eukaryotic RPB7/RPC8 RNA polymerase subunit family.</text>
</comment>
<dbReference type="Pfam" id="PF00575">
    <property type="entry name" value="S1"/>
    <property type="match status" value="1"/>
</dbReference>
<dbReference type="PANTHER" id="PTHR12709">
    <property type="entry name" value="DNA-DIRECTED RNA POLYMERASE II, III"/>
    <property type="match status" value="1"/>
</dbReference>
<dbReference type="Pfam" id="PF03876">
    <property type="entry name" value="SHS2_Rpb7-N"/>
    <property type="match status" value="1"/>
</dbReference>